<dbReference type="KEGG" id="chu:CHU_3795"/>
<dbReference type="SUPFAM" id="SSF53335">
    <property type="entry name" value="S-adenosyl-L-methionine-dependent methyltransferases"/>
    <property type="match status" value="1"/>
</dbReference>
<dbReference type="OrthoDB" id="9800454at2"/>
<dbReference type="Proteomes" id="UP000001822">
    <property type="component" value="Chromosome"/>
</dbReference>
<feature type="domain" description="Methyltransferase" evidence="1">
    <location>
        <begin position="59"/>
        <end position="146"/>
    </location>
</feature>
<protein>
    <submittedName>
        <fullName evidence="2">SAM-dependent methyltransferase</fullName>
    </submittedName>
</protein>
<dbReference type="RefSeq" id="WP_011587132.1">
    <property type="nucleotide sequence ID" value="NC_008255.1"/>
</dbReference>
<evidence type="ECO:0000259" key="1">
    <source>
        <dbReference type="Pfam" id="PF13649"/>
    </source>
</evidence>
<dbReference type="GO" id="GO:0008168">
    <property type="term" value="F:methyltransferase activity"/>
    <property type="evidence" value="ECO:0007669"/>
    <property type="project" value="UniProtKB-KW"/>
</dbReference>
<keyword evidence="2" id="KW-0808">Transferase</keyword>
<evidence type="ECO:0000313" key="3">
    <source>
        <dbReference type="Proteomes" id="UP000001822"/>
    </source>
</evidence>
<dbReference type="InterPro" id="IPR041698">
    <property type="entry name" value="Methyltransf_25"/>
</dbReference>
<dbReference type="Pfam" id="PF13649">
    <property type="entry name" value="Methyltransf_25"/>
    <property type="match status" value="1"/>
</dbReference>
<keyword evidence="3" id="KW-1185">Reference proteome</keyword>
<sequence>MLKFRSHTKELLDGDAIPEKDLFQNLKELDTINKLLGGYKISLSAIDELIKNAAAYKLVDIGCGGGDTLKYMYHWAKRTDKNLSLVGIDIKPVCIEYAKTNTADLPIQYICDDYKQAFNHIEKIDFIHACLFCHHLSEEQLVELIQFALINKTTLVVNDLERNPIAYYSIKWLTAIFSHSYLVKNDAPLSVARGFKKKEWEALLKKAGAATYSVKNKWAFRHQVIVYGNQ</sequence>
<gene>
    <name evidence="2" type="ordered locus">CHU_3795</name>
</gene>
<dbReference type="Gene3D" id="3.40.50.150">
    <property type="entry name" value="Vaccinia Virus protein VP39"/>
    <property type="match status" value="1"/>
</dbReference>
<organism evidence="2 3">
    <name type="scientific">Cytophaga hutchinsonii (strain ATCC 33406 / DSM 1761 / CIP 103989 / NBRC 15051 / NCIMB 9469 / D465)</name>
    <dbReference type="NCBI Taxonomy" id="269798"/>
    <lineage>
        <taxon>Bacteria</taxon>
        <taxon>Pseudomonadati</taxon>
        <taxon>Bacteroidota</taxon>
        <taxon>Cytophagia</taxon>
        <taxon>Cytophagales</taxon>
        <taxon>Cytophagaceae</taxon>
        <taxon>Cytophaga</taxon>
    </lineage>
</organism>
<accession>A0A6N4SWT6</accession>
<reference evidence="2 3" key="1">
    <citation type="journal article" date="2007" name="Appl. Environ. Microbiol.">
        <title>Genome sequence of the cellulolytic gliding bacterium Cytophaga hutchinsonii.</title>
        <authorList>
            <person name="Xie G."/>
            <person name="Bruce D.C."/>
            <person name="Challacombe J.F."/>
            <person name="Chertkov O."/>
            <person name="Detter J.C."/>
            <person name="Gilna P."/>
            <person name="Han C.S."/>
            <person name="Lucas S."/>
            <person name="Misra M."/>
            <person name="Myers G.L."/>
            <person name="Richardson P."/>
            <person name="Tapia R."/>
            <person name="Thayer N."/>
            <person name="Thompson L.S."/>
            <person name="Brettin T.S."/>
            <person name="Henrissat B."/>
            <person name="Wilson D.B."/>
            <person name="McBride M.J."/>
        </authorList>
    </citation>
    <scope>NUCLEOTIDE SEQUENCE [LARGE SCALE GENOMIC DNA]</scope>
    <source>
        <strain evidence="3">ATCC 33406 / DSM 1761 / CIP 103989 / NBRC 15051 / NCIMB 9469 / D465</strain>
    </source>
</reference>
<name>A0A6N4SWT6_CYTH3</name>
<dbReference type="InterPro" id="IPR029063">
    <property type="entry name" value="SAM-dependent_MTases_sf"/>
</dbReference>
<keyword evidence="2" id="KW-0489">Methyltransferase</keyword>
<dbReference type="GO" id="GO:0032259">
    <property type="term" value="P:methylation"/>
    <property type="evidence" value="ECO:0007669"/>
    <property type="project" value="UniProtKB-KW"/>
</dbReference>
<evidence type="ECO:0000313" key="2">
    <source>
        <dbReference type="EMBL" id="ABG61027.1"/>
    </source>
</evidence>
<proteinExistence type="predicted"/>
<dbReference type="CDD" id="cd02440">
    <property type="entry name" value="AdoMet_MTases"/>
    <property type="match status" value="1"/>
</dbReference>
<dbReference type="EMBL" id="CP000383">
    <property type="protein sequence ID" value="ABG61027.1"/>
    <property type="molecule type" value="Genomic_DNA"/>
</dbReference>
<dbReference type="AlphaFoldDB" id="A0A6N4SWT6"/>